<evidence type="ECO:0000313" key="3">
    <source>
        <dbReference type="Proteomes" id="UP000228635"/>
    </source>
</evidence>
<dbReference type="EMBL" id="PFBA01000013">
    <property type="protein sequence ID" value="PIT92610.1"/>
    <property type="molecule type" value="Genomic_DNA"/>
</dbReference>
<dbReference type="AlphaFoldDB" id="A0A2M6WII7"/>
<evidence type="ECO:0000313" key="2">
    <source>
        <dbReference type="EMBL" id="PIT92610.1"/>
    </source>
</evidence>
<sequence>MKFTIRFFLFFIFFTLLGSYFYVSPAFAAITSQNPVSQTVSNPPAPTYSFSYTPGAGTNQLLIVGVSLNPEGGEFVSSVSYGGMQMNALDASTYSEGGEDLAYAQLFWLKAPNPGPALPIDVVFSSTITGSAVIGAITFNGVDQNFPVRQISGVGANGHSPTASILAPADRDDYVFDVVSCHDCTALFAGPGAPSNFAQWNTSIVFGGETEFGGGSTDSAVSNDFLVTMAWNFDNNTTPVSHPWAQSSVAIRPALTSSIYMNHRSLVGSSVDRVALPGVVPDGPVHVKRGDMFIIAAEIALHSSVSIGTGIDPTSWDYKRLLPTTGTLTALDNTTTHELFMIDPPGNPGFVDNTAVLGAERMVGSSSSACTFDKGFLEFEIGDSLVLTDGIDFGNCSETQAALKVNDTPGVVEPGDEYVIIVDQAKNGAGSRTMGLLSHIIIDPNPPILNSVMHSPDPIEQGAFVTFTTNWTELEGSNNVKTFICRTSGIDPVTGCTGGELDSSSYTAPDGGGAGQHIISNYQITGNDGVQLSYWAYVCDDHSQAPSCSSSQAGVIQIDQDLTRIDVNDPNRWAWNDIIGWIDFCDEEPGTGICRVDTDSPALSEVTGGNASSSVGAIYLNCNDPDLVNGCAPPYSDWKITRDGSGVLSGWAWNEIIGWISFNCENDIDPNTPGVQDYCATSNHSVFIVEDTFFGWAWNDVVGWISFNCDNLPVCPIPYKVKTVGTPPPTVATLESSTFELSSEGASINSVMWRGHESTDGGTVSIYIATSNCDNGADDPPLCTTGVGWTEEWLDDSMAPYVAGQNTPIPVNRSLHADKKFARYRVMLDLPGASVDTPIVRDVIINFSP</sequence>
<reference evidence="3" key="1">
    <citation type="submission" date="2017-09" db="EMBL/GenBank/DDBJ databases">
        <title>Depth-based differentiation of microbial function through sediment-hosted aquifers and enrichment of novel symbionts in the deep terrestrial subsurface.</title>
        <authorList>
            <person name="Probst A.J."/>
            <person name="Ladd B."/>
            <person name="Jarett J.K."/>
            <person name="Geller-Mcgrath D.E."/>
            <person name="Sieber C.M.K."/>
            <person name="Emerson J.B."/>
            <person name="Anantharaman K."/>
            <person name="Thomas B.C."/>
            <person name="Malmstrom R."/>
            <person name="Stieglmeier M."/>
            <person name="Klingl A."/>
            <person name="Woyke T."/>
            <person name="Ryan C.M."/>
            <person name="Banfield J.F."/>
        </authorList>
    </citation>
    <scope>NUCLEOTIDE SEQUENCE [LARGE SCALE GENOMIC DNA]</scope>
</reference>
<keyword evidence="1" id="KW-0732">Signal</keyword>
<name>A0A2M6WII7_9BACT</name>
<accession>A0A2M6WII7</accession>
<comment type="caution">
    <text evidence="2">The sequence shown here is derived from an EMBL/GenBank/DDBJ whole genome shotgun (WGS) entry which is preliminary data.</text>
</comment>
<evidence type="ECO:0000256" key="1">
    <source>
        <dbReference type="SAM" id="SignalP"/>
    </source>
</evidence>
<organism evidence="2 3">
    <name type="scientific">Candidatus Harrisonbacteria bacterium CG10_big_fil_rev_8_21_14_0_10_42_17</name>
    <dbReference type="NCBI Taxonomy" id="1974584"/>
    <lineage>
        <taxon>Bacteria</taxon>
        <taxon>Candidatus Harrisoniibacteriota</taxon>
    </lineage>
</organism>
<dbReference type="Proteomes" id="UP000228635">
    <property type="component" value="Unassembled WGS sequence"/>
</dbReference>
<feature type="chain" id="PRO_5014759997" evidence="1">
    <location>
        <begin position="29"/>
        <end position="849"/>
    </location>
</feature>
<feature type="signal peptide" evidence="1">
    <location>
        <begin position="1"/>
        <end position="28"/>
    </location>
</feature>
<gene>
    <name evidence="2" type="ORF">COU08_01275</name>
</gene>
<protein>
    <submittedName>
        <fullName evidence="2">Uncharacterized protein</fullName>
    </submittedName>
</protein>
<proteinExistence type="predicted"/>